<keyword evidence="2" id="KW-1185">Reference proteome</keyword>
<protein>
    <submittedName>
        <fullName evidence="1">Uncharacterized protein</fullName>
    </submittedName>
</protein>
<dbReference type="AlphaFoldDB" id="A0A5N5F299"/>
<organism evidence="1 2">
    <name type="scientific">Pyrus ussuriensis x Pyrus communis</name>
    <dbReference type="NCBI Taxonomy" id="2448454"/>
    <lineage>
        <taxon>Eukaryota</taxon>
        <taxon>Viridiplantae</taxon>
        <taxon>Streptophyta</taxon>
        <taxon>Embryophyta</taxon>
        <taxon>Tracheophyta</taxon>
        <taxon>Spermatophyta</taxon>
        <taxon>Magnoliopsida</taxon>
        <taxon>eudicotyledons</taxon>
        <taxon>Gunneridae</taxon>
        <taxon>Pentapetalae</taxon>
        <taxon>rosids</taxon>
        <taxon>fabids</taxon>
        <taxon>Rosales</taxon>
        <taxon>Rosaceae</taxon>
        <taxon>Amygdaloideae</taxon>
        <taxon>Maleae</taxon>
        <taxon>Pyrus</taxon>
    </lineage>
</organism>
<dbReference type="EMBL" id="SMOL01000768">
    <property type="protein sequence ID" value="KAB2597105.1"/>
    <property type="molecule type" value="Genomic_DNA"/>
</dbReference>
<reference evidence="1 2" key="1">
    <citation type="submission" date="2019-09" db="EMBL/GenBank/DDBJ databases">
        <authorList>
            <person name="Ou C."/>
        </authorList>
    </citation>
    <scope>NUCLEOTIDE SEQUENCE [LARGE SCALE GENOMIC DNA]</scope>
    <source>
        <strain evidence="1">S2</strain>
        <tissue evidence="1">Leaf</tissue>
    </source>
</reference>
<proteinExistence type="predicted"/>
<gene>
    <name evidence="1" type="ORF">D8674_000025</name>
</gene>
<name>A0A5N5F299_9ROSA</name>
<evidence type="ECO:0000313" key="1">
    <source>
        <dbReference type="EMBL" id="KAB2597105.1"/>
    </source>
</evidence>
<evidence type="ECO:0000313" key="2">
    <source>
        <dbReference type="Proteomes" id="UP000327157"/>
    </source>
</evidence>
<reference evidence="1 2" key="3">
    <citation type="submission" date="2019-11" db="EMBL/GenBank/DDBJ databases">
        <title>A de novo genome assembly of a pear dwarfing rootstock.</title>
        <authorList>
            <person name="Wang F."/>
            <person name="Wang J."/>
            <person name="Li S."/>
            <person name="Zhang Y."/>
            <person name="Fang M."/>
            <person name="Ma L."/>
            <person name="Zhao Y."/>
            <person name="Jiang S."/>
        </authorList>
    </citation>
    <scope>NUCLEOTIDE SEQUENCE [LARGE SCALE GENOMIC DNA]</scope>
    <source>
        <strain evidence="1">S2</strain>
        <tissue evidence="1">Leaf</tissue>
    </source>
</reference>
<sequence>MLAIEEVRMNQRKENDKINRDDNLLLAKSSQSHKRITKSVDILTRISYSSTYHLIKIIKDKTYINALGKPMFPDAGHGGSKHSTFVLFWGCEVYIYYLLDLSSHSKNVLKEKIIVKTKPSVMQQINQIYHVIKHILYIMNAVYPFQSAIWVLTLISITRSSPTKGLLHGSNEACHLREIVLTREPEATYAQERARIQKVRVAVNGRMCCNDEEGKLEMEGECTAQRKSMKGQGTFVLCPRMHMKSSKCLGHKLDPNNAWIVNAQLAIQCPIGNPMPRNVLGMNIRERSC</sequence>
<comment type="caution">
    <text evidence="1">The sequence shown here is derived from an EMBL/GenBank/DDBJ whole genome shotgun (WGS) entry which is preliminary data.</text>
</comment>
<accession>A0A5N5F299</accession>
<reference evidence="2" key="2">
    <citation type="submission" date="2019-10" db="EMBL/GenBank/DDBJ databases">
        <title>A de novo genome assembly of a pear dwarfing rootstock.</title>
        <authorList>
            <person name="Wang F."/>
            <person name="Wang J."/>
            <person name="Li S."/>
            <person name="Zhang Y."/>
            <person name="Fang M."/>
            <person name="Ma L."/>
            <person name="Zhao Y."/>
            <person name="Jiang S."/>
        </authorList>
    </citation>
    <scope>NUCLEOTIDE SEQUENCE [LARGE SCALE GENOMIC DNA]</scope>
</reference>
<dbReference type="Proteomes" id="UP000327157">
    <property type="component" value="Chromosome 1"/>
</dbReference>